<feature type="region of interest" description="Disordered" evidence="1">
    <location>
        <begin position="778"/>
        <end position="823"/>
    </location>
</feature>
<dbReference type="KEGG" id="nlo:107219962"/>
<feature type="region of interest" description="Disordered" evidence="1">
    <location>
        <begin position="446"/>
        <end position="476"/>
    </location>
</feature>
<evidence type="ECO:0000256" key="1">
    <source>
        <dbReference type="SAM" id="MobiDB-lite"/>
    </source>
</evidence>
<sequence>MSERQINTAENMSNSYCVDEVQPLDVSDIIDVSAFDFSDDERWLHVCANCSAEGNVQDLNSWLGDGSELDLEENEALNGTRRSIDTRTFTRHKKRNNRLSFESIIEALSPPASNVWKRSPALAGTNVNMDKEISLTNSEKESVPAMLNPTSSQVRSGILGSSGQESMEAFLNLSQSKGIDSFINLTEPEFADPLMNVSQPSELGCSLMNMSKESLSHQESIVDSQILTNSMMKTSMFGDISDINDFNDETFLKEFENNVTIKNRNACGDNTFTTNYQSLEKENEKSLFNTFTRRSATSLPRHSLPIEINKQTINTIFTSSPVENIDLDETLTNIQSHDSKLPNGLNSTFLSQKQTLETVNITLNLNHDFTNHTSSGDQDLRSDFSSDDNIHCNRALSLGTINSTFNGPTDLRRELLEQVQRSTEQNLDSTYSHITEVPSEDISAINHNNTYRKKSPKLRVSQNESASPDIPTRQNSDKKYYTFTKKTNMADLKAKIENEPSPERLDSTFAKPPISNYQKKLQAPRVLSKLPQLFQKSNPNLATNSMRTFDMHRYSNVPNSKHARPCQPSIPRNVEGSLVNKLMPLGRLKSGSEQRLLEVGGNVKEFRSKGASGSTESIESTQSAHSAPDLDDRLSICSDSSHTSYNLQLINSAQLHYIAGLQEQSLKQISTPKPNRRVLENNWMEAEKDLPSPILKGACQENEHSSSQTVTRAVKNSSPLLEPVGSSLEAIGTSENHINDVPCVTTYQGQNNLSKKPEMLVRPMKHAAIENKTRLRAPTNWGAPNRTSSVGSGIPRPASRIPAPRFSRPSYANNQTEWKKGCS</sequence>
<dbReference type="GeneID" id="107219962"/>
<evidence type="ECO:0000313" key="2">
    <source>
        <dbReference type="Proteomes" id="UP000829291"/>
    </source>
</evidence>
<dbReference type="OrthoDB" id="6347145at2759"/>
<reference evidence="3" key="1">
    <citation type="submission" date="2025-08" db="UniProtKB">
        <authorList>
            <consortium name="RefSeq"/>
        </authorList>
    </citation>
    <scope>IDENTIFICATION</scope>
    <source>
        <tissue evidence="3">Thorax and Abdomen</tissue>
    </source>
</reference>
<keyword evidence="2" id="KW-1185">Reference proteome</keyword>
<dbReference type="AlphaFoldDB" id="A0A6J0BI02"/>
<dbReference type="InParanoid" id="A0A6J0BI02"/>
<name>A0A6J0BI02_NEOLC</name>
<protein>
    <submittedName>
        <fullName evidence="3">Uncharacterized protein LOC107219962 isoform X1</fullName>
    </submittedName>
</protein>
<evidence type="ECO:0000313" key="3">
    <source>
        <dbReference type="RefSeq" id="XP_015513827.1"/>
    </source>
</evidence>
<organism evidence="3">
    <name type="scientific">Neodiprion lecontei</name>
    <name type="common">Redheaded pine sawfly</name>
    <dbReference type="NCBI Taxonomy" id="441921"/>
    <lineage>
        <taxon>Eukaryota</taxon>
        <taxon>Metazoa</taxon>
        <taxon>Ecdysozoa</taxon>
        <taxon>Arthropoda</taxon>
        <taxon>Hexapoda</taxon>
        <taxon>Insecta</taxon>
        <taxon>Pterygota</taxon>
        <taxon>Neoptera</taxon>
        <taxon>Endopterygota</taxon>
        <taxon>Hymenoptera</taxon>
        <taxon>Tenthredinoidea</taxon>
        <taxon>Diprionidae</taxon>
        <taxon>Diprioninae</taxon>
        <taxon>Neodiprion</taxon>
    </lineage>
</organism>
<proteinExistence type="predicted"/>
<accession>A0A6J0BI02</accession>
<gene>
    <name evidence="3" type="primary">LOC107219962</name>
</gene>
<feature type="compositionally biased region" description="Low complexity" evidence="1">
    <location>
        <begin position="794"/>
        <end position="810"/>
    </location>
</feature>
<feature type="compositionally biased region" description="Polar residues" evidence="1">
    <location>
        <begin position="611"/>
        <end position="625"/>
    </location>
</feature>
<dbReference type="RefSeq" id="XP_015513827.1">
    <property type="nucleotide sequence ID" value="XM_015658341.2"/>
</dbReference>
<feature type="region of interest" description="Disordered" evidence="1">
    <location>
        <begin position="606"/>
        <end position="630"/>
    </location>
</feature>
<dbReference type="Proteomes" id="UP000829291">
    <property type="component" value="Chromosome 6"/>
</dbReference>